<organism evidence="2 3">
    <name type="scientific">Trifolium medium</name>
    <dbReference type="NCBI Taxonomy" id="97028"/>
    <lineage>
        <taxon>Eukaryota</taxon>
        <taxon>Viridiplantae</taxon>
        <taxon>Streptophyta</taxon>
        <taxon>Embryophyta</taxon>
        <taxon>Tracheophyta</taxon>
        <taxon>Spermatophyta</taxon>
        <taxon>Magnoliopsida</taxon>
        <taxon>eudicotyledons</taxon>
        <taxon>Gunneridae</taxon>
        <taxon>Pentapetalae</taxon>
        <taxon>rosids</taxon>
        <taxon>fabids</taxon>
        <taxon>Fabales</taxon>
        <taxon>Fabaceae</taxon>
        <taxon>Papilionoideae</taxon>
        <taxon>50 kb inversion clade</taxon>
        <taxon>NPAAA clade</taxon>
        <taxon>Hologalegina</taxon>
        <taxon>IRL clade</taxon>
        <taxon>Trifolieae</taxon>
        <taxon>Trifolium</taxon>
    </lineage>
</organism>
<dbReference type="Proteomes" id="UP000265520">
    <property type="component" value="Unassembled WGS sequence"/>
</dbReference>
<dbReference type="EMBL" id="LXQA010216196">
    <property type="protein sequence ID" value="MCI34684.1"/>
    <property type="molecule type" value="Genomic_DNA"/>
</dbReference>
<feature type="region of interest" description="Disordered" evidence="1">
    <location>
        <begin position="1"/>
        <end position="27"/>
    </location>
</feature>
<evidence type="ECO:0000313" key="3">
    <source>
        <dbReference type="Proteomes" id="UP000265520"/>
    </source>
</evidence>
<evidence type="ECO:0000313" key="2">
    <source>
        <dbReference type="EMBL" id="MCI34684.1"/>
    </source>
</evidence>
<feature type="compositionally biased region" description="Basic and acidic residues" evidence="1">
    <location>
        <begin position="7"/>
        <end position="19"/>
    </location>
</feature>
<protein>
    <submittedName>
        <fullName evidence="2">Uncharacterized protein</fullName>
    </submittedName>
</protein>
<keyword evidence="3" id="KW-1185">Reference proteome</keyword>
<sequence>MEDEQEEAKAEGYIEKVEDVHEEAEVE</sequence>
<comment type="caution">
    <text evidence="2">The sequence shown here is derived from an EMBL/GenBank/DDBJ whole genome shotgun (WGS) entry which is preliminary data.</text>
</comment>
<feature type="non-terminal residue" evidence="2">
    <location>
        <position position="27"/>
    </location>
</feature>
<name>A0A392RF78_9FABA</name>
<evidence type="ECO:0000256" key="1">
    <source>
        <dbReference type="SAM" id="MobiDB-lite"/>
    </source>
</evidence>
<reference evidence="2 3" key="1">
    <citation type="journal article" date="2018" name="Front. Plant Sci.">
        <title>Red Clover (Trifolium pratense) and Zigzag Clover (T. medium) - A Picture of Genomic Similarities and Differences.</title>
        <authorList>
            <person name="Dluhosova J."/>
            <person name="Istvanek J."/>
            <person name="Nedelnik J."/>
            <person name="Repkova J."/>
        </authorList>
    </citation>
    <scope>NUCLEOTIDE SEQUENCE [LARGE SCALE GENOMIC DNA]</scope>
    <source>
        <strain evidence="3">cv. 10/8</strain>
        <tissue evidence="2">Leaf</tissue>
    </source>
</reference>
<accession>A0A392RF78</accession>
<proteinExistence type="predicted"/>
<dbReference type="AlphaFoldDB" id="A0A392RF78"/>